<comment type="similarity">
    <text evidence="1 4">Belongs to the TPP enzyme family.</text>
</comment>
<evidence type="ECO:0000256" key="2">
    <source>
        <dbReference type="ARBA" id="ARBA00022679"/>
    </source>
</evidence>
<gene>
    <name evidence="8" type="primary">ilvB_1</name>
    <name evidence="8" type="ORF">KIN_03010</name>
</gene>
<dbReference type="RefSeq" id="WP_159804183.1">
    <property type="nucleotide sequence ID" value="NZ_BLJE01000001.1"/>
</dbReference>
<dbReference type="InterPro" id="IPR045229">
    <property type="entry name" value="TPP_enz"/>
</dbReference>
<dbReference type="InterPro" id="IPR012001">
    <property type="entry name" value="Thiamin_PyroP_enz_TPP-bd_dom"/>
</dbReference>
<dbReference type="InterPro" id="IPR012000">
    <property type="entry name" value="Thiamin_PyroP_enz_cen_dom"/>
</dbReference>
<evidence type="ECO:0000259" key="5">
    <source>
        <dbReference type="Pfam" id="PF00205"/>
    </source>
</evidence>
<dbReference type="Gene3D" id="3.40.50.1220">
    <property type="entry name" value="TPP-binding domain"/>
    <property type="match status" value="1"/>
</dbReference>
<feature type="domain" description="Thiamine pyrophosphate enzyme TPP-binding" evidence="6">
    <location>
        <begin position="376"/>
        <end position="512"/>
    </location>
</feature>
<evidence type="ECO:0000313" key="9">
    <source>
        <dbReference type="Proteomes" id="UP000436822"/>
    </source>
</evidence>
<dbReference type="GO" id="GO:0009099">
    <property type="term" value="P:L-valine biosynthetic process"/>
    <property type="evidence" value="ECO:0007669"/>
    <property type="project" value="TreeGrafter"/>
</dbReference>
<dbReference type="InterPro" id="IPR000399">
    <property type="entry name" value="TPP-bd_CS"/>
</dbReference>
<dbReference type="GO" id="GO:0005948">
    <property type="term" value="C:acetolactate synthase complex"/>
    <property type="evidence" value="ECO:0007669"/>
    <property type="project" value="TreeGrafter"/>
</dbReference>
<sequence>MNVSEVIAKYLTSAGIGPIFGYPGDPSVEFLEGCRKEGVDFVLARREGTAGLMAEAYGMLTGKPGVVLSTLGPGSTNLVNALANAYLDRTPMIALSGQIDTKRLPTFTHQVVDQHAIFAPVAKYVADVMPHTAGHVLRKAHRTATAPRPGPVHLSTPADVVGAVAEDSEIRLPPTKSLGMGVAVVSDNGADPILQIAAAEKPIILYGISAMQGDAGSSITALAERIGAAVVSSPMAKGTVSEDHPLFAGTLDMACNTVMWDFLDQADLILAIGFDAVELIKPWSVQAPVLHIDEVANTDQIYAADIEVVGPLSETVAMLTDGVKAGTGFSHAEMRTHRETLQAAFDAGRVSGTLNPSDVIHVARGAIGSDAIVTTDVGSHKLLVGQGWRPSGSRQLLMTNGLSSMGFSLPAAIAAKIVHPEREVVCFTGDGGLAMVQSELRLAASMKLGIKVVVFLDQSLNRIELKQMARQYASTGTVIEETDTVLMAQSMACNGIVVETERALADALSQDVGDTPLVIGTRIDPAQYLAQF</sequence>
<dbReference type="EMBL" id="BLJE01000001">
    <property type="protein sequence ID" value="GFE63227.1"/>
    <property type="molecule type" value="Genomic_DNA"/>
</dbReference>
<proteinExistence type="inferred from homology"/>
<evidence type="ECO:0000256" key="1">
    <source>
        <dbReference type="ARBA" id="ARBA00007812"/>
    </source>
</evidence>
<dbReference type="Proteomes" id="UP000436822">
    <property type="component" value="Unassembled WGS sequence"/>
</dbReference>
<dbReference type="GO" id="GO:0009097">
    <property type="term" value="P:isoleucine biosynthetic process"/>
    <property type="evidence" value="ECO:0007669"/>
    <property type="project" value="TreeGrafter"/>
</dbReference>
<dbReference type="GO" id="GO:0050660">
    <property type="term" value="F:flavin adenine dinucleotide binding"/>
    <property type="evidence" value="ECO:0007669"/>
    <property type="project" value="TreeGrafter"/>
</dbReference>
<dbReference type="PANTHER" id="PTHR18968">
    <property type="entry name" value="THIAMINE PYROPHOSPHATE ENZYMES"/>
    <property type="match status" value="1"/>
</dbReference>
<dbReference type="InterPro" id="IPR029035">
    <property type="entry name" value="DHS-like_NAD/FAD-binding_dom"/>
</dbReference>
<dbReference type="InterPro" id="IPR029061">
    <property type="entry name" value="THDP-binding"/>
</dbReference>
<dbReference type="OrthoDB" id="4494979at2"/>
<keyword evidence="9" id="KW-1185">Reference proteome</keyword>
<dbReference type="Pfam" id="PF02776">
    <property type="entry name" value="TPP_enzyme_N"/>
    <property type="match status" value="1"/>
</dbReference>
<feature type="domain" description="Thiamine pyrophosphate enzyme central" evidence="5">
    <location>
        <begin position="196"/>
        <end position="319"/>
    </location>
</feature>
<dbReference type="AlphaFoldDB" id="A0A6N6JB55"/>
<dbReference type="GO" id="GO:0003984">
    <property type="term" value="F:acetolactate synthase activity"/>
    <property type="evidence" value="ECO:0007669"/>
    <property type="project" value="TreeGrafter"/>
</dbReference>
<accession>A0A6N6JB55</accession>
<evidence type="ECO:0000256" key="4">
    <source>
        <dbReference type="RuleBase" id="RU362132"/>
    </source>
</evidence>
<reference evidence="8 9" key="1">
    <citation type="submission" date="2019-12" db="EMBL/GenBank/DDBJ databases">
        <title>Litoreibacter badius sp. nov., a novel bacteriochlorophyll a-containing bacterium in the genus Litoreibacter.</title>
        <authorList>
            <person name="Kanamuro M."/>
            <person name="Takabe Y."/>
            <person name="Mori K."/>
            <person name="Takaichi S."/>
            <person name="Hanada S."/>
        </authorList>
    </citation>
    <scope>NUCLEOTIDE SEQUENCE [LARGE SCALE GENOMIC DNA]</scope>
    <source>
        <strain evidence="8 9">K6</strain>
    </source>
</reference>
<dbReference type="SUPFAM" id="SSF52467">
    <property type="entry name" value="DHS-like NAD/FAD-binding domain"/>
    <property type="match status" value="1"/>
</dbReference>
<dbReference type="SUPFAM" id="SSF52518">
    <property type="entry name" value="Thiamin diphosphate-binding fold (THDP-binding)"/>
    <property type="match status" value="2"/>
</dbReference>
<dbReference type="CDD" id="cd07035">
    <property type="entry name" value="TPP_PYR_POX_like"/>
    <property type="match status" value="1"/>
</dbReference>
<keyword evidence="3 4" id="KW-0786">Thiamine pyrophosphate</keyword>
<dbReference type="Pfam" id="PF00205">
    <property type="entry name" value="TPP_enzyme_M"/>
    <property type="match status" value="1"/>
</dbReference>
<dbReference type="PROSITE" id="PS00187">
    <property type="entry name" value="TPP_ENZYMES"/>
    <property type="match status" value="1"/>
</dbReference>
<organism evidence="8 9">
    <name type="scientific">Litoreibacter roseus</name>
    <dbReference type="NCBI Taxonomy" id="2601869"/>
    <lineage>
        <taxon>Bacteria</taxon>
        <taxon>Pseudomonadati</taxon>
        <taxon>Pseudomonadota</taxon>
        <taxon>Alphaproteobacteria</taxon>
        <taxon>Rhodobacterales</taxon>
        <taxon>Roseobacteraceae</taxon>
        <taxon>Litoreibacter</taxon>
    </lineage>
</organism>
<evidence type="ECO:0000313" key="8">
    <source>
        <dbReference type="EMBL" id="GFE63227.1"/>
    </source>
</evidence>
<dbReference type="FunFam" id="3.40.50.970:FF:000007">
    <property type="entry name" value="Acetolactate synthase"/>
    <property type="match status" value="1"/>
</dbReference>
<dbReference type="Pfam" id="PF02775">
    <property type="entry name" value="TPP_enzyme_C"/>
    <property type="match status" value="1"/>
</dbReference>
<dbReference type="GO" id="GO:0000287">
    <property type="term" value="F:magnesium ion binding"/>
    <property type="evidence" value="ECO:0007669"/>
    <property type="project" value="InterPro"/>
</dbReference>
<evidence type="ECO:0000259" key="6">
    <source>
        <dbReference type="Pfam" id="PF02775"/>
    </source>
</evidence>
<name>A0A6N6JB55_9RHOB</name>
<feature type="domain" description="Thiamine pyrophosphate enzyme N-terminal TPP-binding" evidence="7">
    <location>
        <begin position="1"/>
        <end position="116"/>
    </location>
</feature>
<comment type="caution">
    <text evidence="8">The sequence shown here is derived from an EMBL/GenBank/DDBJ whole genome shotgun (WGS) entry which is preliminary data.</text>
</comment>
<dbReference type="InterPro" id="IPR011766">
    <property type="entry name" value="TPP_enzyme_TPP-bd"/>
</dbReference>
<dbReference type="PANTHER" id="PTHR18968:SF129">
    <property type="entry name" value="ACETOLACTATE SYNTHASE"/>
    <property type="match status" value="1"/>
</dbReference>
<dbReference type="Gene3D" id="3.40.50.970">
    <property type="match status" value="2"/>
</dbReference>
<keyword evidence="2" id="KW-0808">Transferase</keyword>
<dbReference type="GO" id="GO:0030976">
    <property type="term" value="F:thiamine pyrophosphate binding"/>
    <property type="evidence" value="ECO:0007669"/>
    <property type="project" value="InterPro"/>
</dbReference>
<evidence type="ECO:0000256" key="3">
    <source>
        <dbReference type="ARBA" id="ARBA00023052"/>
    </source>
</evidence>
<protein>
    <submittedName>
        <fullName evidence="8">Acetolactate synthase</fullName>
    </submittedName>
</protein>
<evidence type="ECO:0000259" key="7">
    <source>
        <dbReference type="Pfam" id="PF02776"/>
    </source>
</evidence>